<feature type="compositionally biased region" description="Basic and acidic residues" evidence="3">
    <location>
        <begin position="14"/>
        <end position="33"/>
    </location>
</feature>
<evidence type="ECO:0000256" key="1">
    <source>
        <dbReference type="ARBA" id="ARBA00010879"/>
    </source>
</evidence>
<sequence>MESGGEQQQQQLSDEMRQKPKKDRGDQPSRKSSSEQGSRASSRKEPPRIPVFDLGARVAEESVSTANLKEMIRLEVRESLRSLSQAEGPKHRTPVDSNSSEEEREENIYLSSPFSSSSDEESGRFCLPLDKIDKVVKSVRGTMGIEEPKSQPSKQELMFSGLDPLKRRYPFDDPVVETWDKAPRLDAAVAKASKKASLPFEDMGSLKDPLDRKADIFLKGTWEMAAGSLRPAVATTCTARSLMVWLDQLESQLKDGASRDSILKALPTIQNAAAFLSDASVDSVRMAARAAGLSNAARRALWLKCWSGDIQSRTKLCAIPCEGQYLFGPMLDELLEKASDDKKKFPSLYSASYRRPFSRRRFGRGKKRGSSPTRESFRWEDRRGRDLKDAYYHVPIHEDFQKFLIVAVSMEGSIHHFQFRALPFGLSAAPRVFTKLVAEVMAHLRESDILIIPYLDDFLIGHHVKILSDNRVTVAYINHQGGTHSESLMRVADRLFQTAENHFLSLSALHIRGKENVKADFLSRNTLRQGEWSLNNCVFNQIVHKWGHPDVDLFATRDNRKTTKFSSLNPRENPLAVDAFLINWDFQLAYAFPPLGLLPLVVRKIREDRARKGLVHLAQDHVSGGSLGTSGDSGFALPGADQSSASKEPSFNGMDFERALLKNKGFSPSLIETLMKSRKQITTTIYARTWRKFLASSDFNLEEGIPVKQILEFLQKGLELGLSTSTLKVNYHARNYHLSPFSIVNIMYHFTKTQGPRALWKGMGSTFIVQGITLGAEGIISECTPLPRELTHKWSPRQIGGHILLKGLVYVIATPFYSASLIETVQRPWQSSRCSRCSLPQECFAAKTSDDVWSHETATSSGVIAASHYWESEHREEREDWDAER</sequence>
<dbReference type="Pfam" id="PF11560">
    <property type="entry name" value="LAP2alpha"/>
    <property type="match status" value="1"/>
</dbReference>
<evidence type="ECO:0000256" key="3">
    <source>
        <dbReference type="SAM" id="MobiDB-lite"/>
    </source>
</evidence>
<keyword evidence="7" id="KW-1185">Reference proteome</keyword>
<dbReference type="CDD" id="cd03714">
    <property type="entry name" value="RT_DIRS1"/>
    <property type="match status" value="1"/>
</dbReference>
<accession>A0ABN9M6V9</accession>
<feature type="region of interest" description="Disordered" evidence="3">
    <location>
        <begin position="1"/>
        <end position="122"/>
    </location>
</feature>
<evidence type="ECO:0000256" key="2">
    <source>
        <dbReference type="ARBA" id="ARBA00012180"/>
    </source>
</evidence>
<dbReference type="InterPro" id="IPR043128">
    <property type="entry name" value="Rev_trsase/Diguanyl_cyclase"/>
</dbReference>
<dbReference type="SUPFAM" id="SSF56672">
    <property type="entry name" value="DNA/RNA polymerases"/>
    <property type="match status" value="1"/>
</dbReference>
<name>A0ABN9M6V9_9NEOB</name>
<protein>
    <recommendedName>
        <fullName evidence="2">ribonuclease H</fullName>
        <ecNumber evidence="2">3.1.26.4</ecNumber>
    </recommendedName>
</protein>
<dbReference type="InterPro" id="IPR021623">
    <property type="entry name" value="LAP2alpha_C"/>
</dbReference>
<comment type="similarity">
    <text evidence="1">Belongs to the beta type-B retroviral polymerase family. HERV class-II K(HML-2) pol subfamily.</text>
</comment>
<feature type="domain" description="Lamina-associated polypeptide 2 alpha C-terminal" evidence="5">
    <location>
        <begin position="208"/>
        <end position="337"/>
    </location>
</feature>
<evidence type="ECO:0000313" key="6">
    <source>
        <dbReference type="EMBL" id="CAJ0960520.1"/>
    </source>
</evidence>
<feature type="compositionally biased region" description="Low complexity" evidence="3">
    <location>
        <begin position="108"/>
        <end position="117"/>
    </location>
</feature>
<proteinExistence type="inferred from homology"/>
<organism evidence="6 7">
    <name type="scientific">Ranitomeya imitator</name>
    <name type="common">mimic poison frog</name>
    <dbReference type="NCBI Taxonomy" id="111125"/>
    <lineage>
        <taxon>Eukaryota</taxon>
        <taxon>Metazoa</taxon>
        <taxon>Chordata</taxon>
        <taxon>Craniata</taxon>
        <taxon>Vertebrata</taxon>
        <taxon>Euteleostomi</taxon>
        <taxon>Amphibia</taxon>
        <taxon>Batrachia</taxon>
        <taxon>Anura</taxon>
        <taxon>Neobatrachia</taxon>
        <taxon>Hyloidea</taxon>
        <taxon>Dendrobatidae</taxon>
        <taxon>Dendrobatinae</taxon>
        <taxon>Ranitomeya</taxon>
    </lineage>
</organism>
<dbReference type="Gene3D" id="1.10.287.3160">
    <property type="match status" value="1"/>
</dbReference>
<dbReference type="PANTHER" id="PTHR33050:SF7">
    <property type="entry name" value="RIBONUCLEASE H"/>
    <property type="match status" value="1"/>
</dbReference>
<dbReference type="EMBL" id="CAUEEQ010050387">
    <property type="protein sequence ID" value="CAJ0960520.1"/>
    <property type="molecule type" value="Genomic_DNA"/>
</dbReference>
<dbReference type="PANTHER" id="PTHR33050">
    <property type="entry name" value="REVERSE TRANSCRIPTASE DOMAIN-CONTAINING PROTEIN"/>
    <property type="match status" value="1"/>
</dbReference>
<dbReference type="Proteomes" id="UP001176940">
    <property type="component" value="Unassembled WGS sequence"/>
</dbReference>
<gene>
    <name evidence="6" type="ORF">RIMI_LOCUS17339377</name>
</gene>
<comment type="caution">
    <text evidence="6">The sequence shown here is derived from an EMBL/GenBank/DDBJ whole genome shotgun (WGS) entry which is preliminary data.</text>
</comment>
<dbReference type="InterPro" id="IPR043502">
    <property type="entry name" value="DNA/RNA_pol_sf"/>
</dbReference>
<feature type="compositionally biased region" description="Basic and acidic residues" evidence="3">
    <location>
        <begin position="70"/>
        <end position="80"/>
    </location>
</feature>
<evidence type="ECO:0000259" key="4">
    <source>
        <dbReference type="Pfam" id="PF00078"/>
    </source>
</evidence>
<feature type="domain" description="Reverse transcriptase" evidence="4">
    <location>
        <begin position="386"/>
        <end position="462"/>
    </location>
</feature>
<dbReference type="InterPro" id="IPR052055">
    <property type="entry name" value="Hepadnavirus_pol/RT"/>
</dbReference>
<reference evidence="6" key="1">
    <citation type="submission" date="2023-07" db="EMBL/GenBank/DDBJ databases">
        <authorList>
            <person name="Stuckert A."/>
        </authorList>
    </citation>
    <scope>NUCLEOTIDE SEQUENCE</scope>
</reference>
<dbReference type="CDD" id="cd09275">
    <property type="entry name" value="RNase_HI_RT_DIRS1"/>
    <property type="match status" value="1"/>
</dbReference>
<dbReference type="Gene3D" id="3.30.70.270">
    <property type="match status" value="1"/>
</dbReference>
<evidence type="ECO:0000259" key="5">
    <source>
        <dbReference type="Pfam" id="PF11560"/>
    </source>
</evidence>
<dbReference type="Gene3D" id="3.10.10.10">
    <property type="entry name" value="HIV Type 1 Reverse Transcriptase, subunit A, domain 1"/>
    <property type="match status" value="1"/>
</dbReference>
<evidence type="ECO:0000313" key="7">
    <source>
        <dbReference type="Proteomes" id="UP001176940"/>
    </source>
</evidence>
<dbReference type="Pfam" id="PF00078">
    <property type="entry name" value="RVT_1"/>
    <property type="match status" value="1"/>
</dbReference>
<dbReference type="InterPro" id="IPR000477">
    <property type="entry name" value="RT_dom"/>
</dbReference>
<dbReference type="EC" id="3.1.26.4" evidence="2"/>